<dbReference type="EMBL" id="JACDUS010000015">
    <property type="protein sequence ID" value="MBA2883006.1"/>
    <property type="molecule type" value="Genomic_DNA"/>
</dbReference>
<comment type="caution">
    <text evidence="1">The sequence shown here is derived from an EMBL/GenBank/DDBJ whole genome shotgun (WGS) entry which is preliminary data.</text>
</comment>
<dbReference type="Gene3D" id="3.40.50.300">
    <property type="entry name" value="P-loop containing nucleotide triphosphate hydrolases"/>
    <property type="match status" value="1"/>
</dbReference>
<evidence type="ECO:0008006" key="3">
    <source>
        <dbReference type="Google" id="ProtNLM"/>
    </source>
</evidence>
<dbReference type="InterPro" id="IPR027417">
    <property type="entry name" value="P-loop_NTPase"/>
</dbReference>
<dbReference type="AlphaFoldDB" id="A0A7W0CC56"/>
<organism evidence="1 2">
    <name type="scientific">Desulfosalsimonas propionicica</name>
    <dbReference type="NCBI Taxonomy" id="332175"/>
    <lineage>
        <taxon>Bacteria</taxon>
        <taxon>Pseudomonadati</taxon>
        <taxon>Thermodesulfobacteriota</taxon>
        <taxon>Desulfobacteria</taxon>
        <taxon>Desulfobacterales</taxon>
        <taxon>Desulfosalsimonadaceae</taxon>
        <taxon>Desulfosalsimonas</taxon>
    </lineage>
</organism>
<gene>
    <name evidence="1" type="ORF">HNR65_003363</name>
</gene>
<keyword evidence="2" id="KW-1185">Reference proteome</keyword>
<dbReference type="Pfam" id="PF13469">
    <property type="entry name" value="Sulfotransfer_3"/>
    <property type="match status" value="2"/>
</dbReference>
<evidence type="ECO:0000313" key="1">
    <source>
        <dbReference type="EMBL" id="MBA2883006.1"/>
    </source>
</evidence>
<dbReference type="SUPFAM" id="SSF52540">
    <property type="entry name" value="P-loop containing nucleoside triphosphate hydrolases"/>
    <property type="match status" value="1"/>
</dbReference>
<dbReference type="Proteomes" id="UP000525298">
    <property type="component" value="Unassembled WGS sequence"/>
</dbReference>
<dbReference type="RefSeq" id="WP_181552625.1">
    <property type="nucleotide sequence ID" value="NZ_JACDUS010000015.1"/>
</dbReference>
<evidence type="ECO:0000313" key="2">
    <source>
        <dbReference type="Proteomes" id="UP000525298"/>
    </source>
</evidence>
<sequence>MDMLTPKNILKRLLIALINRQISEENISMMFIIGHMRSGSTLLVHLLANHPMILGYGETHHNYQTVKDFGAVSYKILRKFNRYLPKEDYILDKVLHEEKGLTSRLTKYKKTKVILLVREPERSIKSILSLGLDKTSSEAKALEYYKERLKTIEEFATRLSGDRCCFLTYEHLVENSLSTLKALTNFLNLSSPLKDKYESLWSTGIKGLGDSSDSIRTGKITKAKKNINIALSKNTIEEANNAFDKCLQQCRTLSLV</sequence>
<reference evidence="1 2" key="1">
    <citation type="submission" date="2020-07" db="EMBL/GenBank/DDBJ databases">
        <title>Genomic Encyclopedia of Type Strains, Phase IV (KMG-IV): sequencing the most valuable type-strain genomes for metagenomic binning, comparative biology and taxonomic classification.</title>
        <authorList>
            <person name="Goeker M."/>
        </authorList>
    </citation>
    <scope>NUCLEOTIDE SEQUENCE [LARGE SCALE GENOMIC DNA]</scope>
    <source>
        <strain evidence="1 2">DSM 17721</strain>
    </source>
</reference>
<name>A0A7W0CC56_9BACT</name>
<proteinExistence type="predicted"/>
<accession>A0A7W0CC56</accession>
<protein>
    <recommendedName>
        <fullName evidence="3">Sulfotransferase domain-containing protein</fullName>
    </recommendedName>
</protein>